<keyword evidence="11" id="KW-0406">Ion transport</keyword>
<dbReference type="GO" id="GO:0051260">
    <property type="term" value="P:protein homooligomerization"/>
    <property type="evidence" value="ECO:0007669"/>
    <property type="project" value="InterPro"/>
</dbReference>
<keyword evidence="6 20" id="KW-0812">Transmembrane</keyword>
<keyword evidence="10 20" id="KW-1133">Transmembrane helix</keyword>
<evidence type="ECO:0000256" key="14">
    <source>
        <dbReference type="ARBA" id="ARBA00023303"/>
    </source>
</evidence>
<dbReference type="PRINTS" id="PR01497">
    <property type="entry name" value="SHALCHANNEL"/>
</dbReference>
<organism evidence="23 24">
    <name type="scientific">Electrophorus voltai</name>
    <dbReference type="NCBI Taxonomy" id="2609070"/>
    <lineage>
        <taxon>Eukaryota</taxon>
        <taxon>Metazoa</taxon>
        <taxon>Chordata</taxon>
        <taxon>Craniata</taxon>
        <taxon>Vertebrata</taxon>
        <taxon>Euteleostomi</taxon>
        <taxon>Actinopterygii</taxon>
        <taxon>Neopterygii</taxon>
        <taxon>Teleostei</taxon>
        <taxon>Ostariophysi</taxon>
        <taxon>Gymnotiformes</taxon>
        <taxon>Gymnotoidei</taxon>
        <taxon>Gymnotidae</taxon>
        <taxon>Electrophorus</taxon>
    </lineage>
</organism>
<evidence type="ECO:0000256" key="20">
    <source>
        <dbReference type="SAM" id="Phobius"/>
    </source>
</evidence>
<feature type="domain" description="BTB" evidence="22">
    <location>
        <begin position="44"/>
        <end position="113"/>
    </location>
</feature>
<feature type="compositionally biased region" description="Polar residues" evidence="19">
    <location>
        <begin position="1076"/>
        <end position="1099"/>
    </location>
</feature>
<evidence type="ECO:0000256" key="18">
    <source>
        <dbReference type="ARBA" id="ARBA00072461"/>
    </source>
</evidence>
<evidence type="ECO:0000256" key="6">
    <source>
        <dbReference type="ARBA" id="ARBA00022692"/>
    </source>
</evidence>
<comment type="subcellular location">
    <subcellularLocation>
        <location evidence="2">Membrane</location>
        <topology evidence="2">Multi-pass membrane protein</topology>
    </subcellularLocation>
    <subcellularLocation>
        <location evidence="1">Nucleus</location>
    </subcellularLocation>
</comment>
<feature type="non-terminal residue" evidence="23">
    <location>
        <position position="1"/>
    </location>
</feature>
<keyword evidence="9" id="KW-0630">Potassium</keyword>
<dbReference type="CDD" id="cd18419">
    <property type="entry name" value="BTB_POZ_KCND3"/>
    <property type="match status" value="1"/>
</dbReference>
<dbReference type="GO" id="GO:0003676">
    <property type="term" value="F:nucleic acid binding"/>
    <property type="evidence" value="ECO:0007669"/>
    <property type="project" value="InterPro"/>
</dbReference>
<keyword evidence="13" id="KW-0539">Nucleus</keyword>
<evidence type="ECO:0000313" key="23">
    <source>
        <dbReference type="EMBL" id="KAK1800123.1"/>
    </source>
</evidence>
<dbReference type="FunFam" id="1.20.120.350:FF:000016">
    <property type="entry name" value="Potassium voltage-gated channel subfamily D member 3"/>
    <property type="match status" value="1"/>
</dbReference>
<evidence type="ECO:0000256" key="15">
    <source>
        <dbReference type="ARBA" id="ARBA00045406"/>
    </source>
</evidence>
<comment type="function">
    <text evidence="15">Inhibitor of the serine/threonine-protein kinase PAK4. Acts by binding PAK4 in a substrate-like manner, inhibiting the protein kinase activity.</text>
</comment>
<feature type="transmembrane region" description="Helical" evidence="20">
    <location>
        <begin position="646"/>
        <end position="667"/>
    </location>
</feature>
<dbReference type="SUPFAM" id="SSF54695">
    <property type="entry name" value="POZ domain"/>
    <property type="match status" value="1"/>
</dbReference>
<dbReference type="PROSITE" id="PS50097">
    <property type="entry name" value="BTB"/>
    <property type="match status" value="1"/>
</dbReference>
<dbReference type="Gene3D" id="3.30.200.20">
    <property type="entry name" value="Phosphorylase Kinase, domain 1"/>
    <property type="match status" value="1"/>
</dbReference>
<sequence>PCFGDRMATGVAAWLPFARAAAIGWMPVANCPMPVAPRDHSKKKDELIILNVSGRRFQTWRTTLDRYPDTLLGSMEKEFFYNEETKEYFFDRDPDAFRSVLNFYRTGKLHYPRYECISAYDEELAFFGIIPEIIGDCCYEEYKDRKRENAERLMDDQEENKDSKLPNMNFRETMWRAFENPHTSTMALVFYYVTGFFIAVSVITNVVETVPCGSTPNQKDVPCGERYTVAFFCMDTACVMIFTVEYLLRLFAAPSRYRFMRSVMSIIDVVAILPYYIGLVMTDNEDVSGAFVTLRVFRVFRIFKFSRHSQGLRILGYTLKSCASELGFLLFSLTMAIIIFATVMFYAEKGSSSSKFTSIPASFWYTIVTMTTLGLQTDPSLLSSCRNRASVLLFWREENLPEEQPLLQHSTNQACMVEWPDGSHSSVKGTPHLEFARRHLKDSQTIRNKILWSDETKIELFGLNAKRQVWRKPGTAHHLANTIPTVKHGGGSIMLWDCFLAAGTGRLLRVEGKMNAAMYRDILEENLLQSVPDLRWGQRFIFQKDNNPKHTAKITKEWLQDNSVNVLEWPSQNRDLNPIEHLWRDLKMAVPRRSPSNLMRLRGSAKKNGRNCPKIGVDQAFCGPLWAPLDSGIYGDMVPKTIAGKIFGSICSLSGVLVIALPVPVIVSNFSRIYHQNQRADKRRAQKVQKARLARIRIAKKGSSNAYLQSKRNGLLSELLDLTGSEEEEHVNKTTSLLESQHHHLLHCLEKTTAHEFVDEQLYEQNCVEGAVPLQSPPSRSSSLSSHDGVTGTCCTRRSRKRIPLPNASLSTTHTHTQGLQELSAIRIQYGDEPSLGSRTASSHSLQSQPEVQREEWEQLPRAAHHHGHHQSPLPACLPPGLHRRPTHHHHLQLQRRQGVGPVTTPPRRGTDGGRGDRRGRARSRCAGRTLWRSRRARVQSARDGDAAAGRRTGEEAGWAAAWCMTRKAFSGFSCSSELVGIFWNVRQRSAKAYPLGVAHGVPIELSMTEAGDGLHDQMLSMMGALQELKLLQVQTALEQLELSGKSRATSQAPANSEEQRCNIFKVARRQEKQGHPQNPHSCITGTSPSASSMGSESTALPRRISGWSTPRVEYCSPSVCQPSMDQHAKGQNSIQPSELSPADLSGILHSLSREGPSLDNNYTEDSFDRSRDWTSTLMSCSRNRQPLVLGDNVLADLVGNWLDLPDLEKEAEFGLCGSDCPTCPLQLGRPQELSKRFSLTGNLFKKLLRSVRPDREKLLKQKPGWMPPRSDREVELVKRPKKAAKAKGSFYLPFWSGSQQAKGSAFHQPPDDKTHFLELYIDGKLGEPMEKVQSLFDYSTAVWV</sequence>
<feature type="region of interest" description="Disordered" evidence="19">
    <location>
        <begin position="773"/>
        <end position="816"/>
    </location>
</feature>
<dbReference type="InterPro" id="IPR003968">
    <property type="entry name" value="K_chnl_volt-dep_Kv"/>
</dbReference>
<dbReference type="PRINTS" id="PR00169">
    <property type="entry name" value="KCHANNEL"/>
</dbReference>
<dbReference type="InterPro" id="IPR011333">
    <property type="entry name" value="SKP1/BTB/POZ_sf"/>
</dbReference>
<dbReference type="InterPro" id="IPR000210">
    <property type="entry name" value="BTB/POZ_dom"/>
</dbReference>
<evidence type="ECO:0000256" key="13">
    <source>
        <dbReference type="ARBA" id="ARBA00023242"/>
    </source>
</evidence>
<protein>
    <recommendedName>
        <fullName evidence="18">PAK4-inhibitor INKA2</fullName>
    </recommendedName>
    <alternativeName>
        <fullName evidence="17">PAK4-inhibitor inka2</fullName>
    </alternativeName>
</protein>
<keyword evidence="21" id="KW-0732">Signal</keyword>
<evidence type="ECO:0000256" key="8">
    <source>
        <dbReference type="ARBA" id="ARBA00022882"/>
    </source>
</evidence>
<evidence type="ECO:0000256" key="5">
    <source>
        <dbReference type="ARBA" id="ARBA00022538"/>
    </source>
</evidence>
<dbReference type="InterPro" id="IPR005821">
    <property type="entry name" value="Ion_trans_dom"/>
</dbReference>
<dbReference type="InterPro" id="IPR038717">
    <property type="entry name" value="Tc1-like_DDE_dom"/>
</dbReference>
<feature type="compositionally biased region" description="Basic and acidic residues" evidence="19">
    <location>
        <begin position="909"/>
        <end position="919"/>
    </location>
</feature>
<dbReference type="Proteomes" id="UP001239994">
    <property type="component" value="Unassembled WGS sequence"/>
</dbReference>
<evidence type="ECO:0000256" key="12">
    <source>
        <dbReference type="ARBA" id="ARBA00023136"/>
    </source>
</evidence>
<evidence type="ECO:0000259" key="22">
    <source>
        <dbReference type="PROSITE" id="PS50097"/>
    </source>
</evidence>
<feature type="region of interest" description="Disordered" evidence="19">
    <location>
        <begin position="833"/>
        <end position="926"/>
    </location>
</feature>
<keyword evidence="14" id="KW-0407">Ion channel</keyword>
<dbReference type="PANTHER" id="PTHR11537">
    <property type="entry name" value="VOLTAGE-GATED POTASSIUM CHANNEL"/>
    <property type="match status" value="1"/>
</dbReference>
<evidence type="ECO:0000256" key="10">
    <source>
        <dbReference type="ARBA" id="ARBA00022989"/>
    </source>
</evidence>
<feature type="compositionally biased region" description="Low complexity" evidence="19">
    <location>
        <begin position="773"/>
        <end position="786"/>
    </location>
</feature>
<evidence type="ECO:0000256" key="17">
    <source>
        <dbReference type="ARBA" id="ARBA00070090"/>
    </source>
</evidence>
<dbReference type="PRINTS" id="PR01491">
    <property type="entry name" value="KVCHANNEL"/>
</dbReference>
<feature type="region of interest" description="Disordered" evidence="19">
    <location>
        <begin position="1071"/>
        <end position="1102"/>
    </location>
</feature>
<dbReference type="GO" id="GO:0008076">
    <property type="term" value="C:voltage-gated potassium channel complex"/>
    <property type="evidence" value="ECO:0007669"/>
    <property type="project" value="InterPro"/>
</dbReference>
<dbReference type="Gene3D" id="1.20.120.350">
    <property type="entry name" value="Voltage-gated potassium channels. Chain C"/>
    <property type="match status" value="1"/>
</dbReference>
<keyword evidence="8" id="KW-0851">Voltage-gated channel</keyword>
<evidence type="ECO:0000256" key="4">
    <source>
        <dbReference type="ARBA" id="ARBA00022448"/>
    </source>
</evidence>
<dbReference type="InterPro" id="IPR003131">
    <property type="entry name" value="T1-type_BTB"/>
</dbReference>
<dbReference type="SMART" id="SM00225">
    <property type="entry name" value="BTB"/>
    <property type="match status" value="1"/>
</dbReference>
<reference evidence="23" key="1">
    <citation type="submission" date="2023-03" db="EMBL/GenBank/DDBJ databases">
        <title>Electrophorus voltai genome.</title>
        <authorList>
            <person name="Bian C."/>
        </authorList>
    </citation>
    <scope>NUCLEOTIDE SEQUENCE</scope>
    <source>
        <strain evidence="23">CB-2022</strain>
        <tissue evidence="23">Muscle</tissue>
    </source>
</reference>
<dbReference type="GO" id="GO:0001508">
    <property type="term" value="P:action potential"/>
    <property type="evidence" value="ECO:0007669"/>
    <property type="project" value="TreeGrafter"/>
</dbReference>
<comment type="subunit">
    <text evidence="16">Interacts with PAK4.</text>
</comment>
<dbReference type="InterPro" id="IPR024587">
    <property type="entry name" value="K_chnl_volt-dep_Kv4_C"/>
</dbReference>
<dbReference type="InterPro" id="IPR021645">
    <property type="entry name" value="Shal-type_N"/>
</dbReference>
<dbReference type="Pfam" id="PF15342">
    <property type="entry name" value="FAM212"/>
    <property type="match status" value="1"/>
</dbReference>
<keyword evidence="4" id="KW-0813">Transport</keyword>
<evidence type="ECO:0000256" key="21">
    <source>
        <dbReference type="SAM" id="SignalP"/>
    </source>
</evidence>
<dbReference type="Gene3D" id="3.30.710.10">
    <property type="entry name" value="Potassium Channel Kv1.1, Chain A"/>
    <property type="match status" value="1"/>
</dbReference>
<feature type="transmembrane region" description="Helical" evidence="20">
    <location>
        <begin position="326"/>
        <end position="347"/>
    </location>
</feature>
<evidence type="ECO:0000256" key="2">
    <source>
        <dbReference type="ARBA" id="ARBA00004141"/>
    </source>
</evidence>
<dbReference type="InterPro" id="IPR027359">
    <property type="entry name" value="Volt_channel_dom_sf"/>
</dbReference>
<dbReference type="GO" id="GO:0005250">
    <property type="term" value="F:A-type (transient outward) potassium channel activity"/>
    <property type="evidence" value="ECO:0007669"/>
    <property type="project" value="TreeGrafter"/>
</dbReference>
<dbReference type="InterPro" id="IPR003975">
    <property type="entry name" value="K_chnl_volt-dep_Kv4"/>
</dbReference>
<dbReference type="GO" id="GO:0045211">
    <property type="term" value="C:postsynaptic membrane"/>
    <property type="evidence" value="ECO:0007669"/>
    <property type="project" value="TreeGrafter"/>
</dbReference>
<keyword evidence="24" id="KW-1185">Reference proteome</keyword>
<dbReference type="InterPro" id="IPR029267">
    <property type="entry name" value="FAM212"/>
</dbReference>
<dbReference type="EMBL" id="JAROKS010000011">
    <property type="protein sequence ID" value="KAK1800123.1"/>
    <property type="molecule type" value="Genomic_DNA"/>
</dbReference>
<evidence type="ECO:0000256" key="16">
    <source>
        <dbReference type="ARBA" id="ARBA00046852"/>
    </source>
</evidence>
<dbReference type="FunFam" id="1.10.287.70:FF:000073">
    <property type="entry name" value="Potassium voltage-gated channel subfamily D member 2"/>
    <property type="match status" value="1"/>
</dbReference>
<evidence type="ECO:0000256" key="9">
    <source>
        <dbReference type="ARBA" id="ARBA00022958"/>
    </source>
</evidence>
<evidence type="ECO:0000256" key="11">
    <source>
        <dbReference type="ARBA" id="ARBA00023065"/>
    </source>
</evidence>
<evidence type="ECO:0000256" key="19">
    <source>
        <dbReference type="SAM" id="MobiDB-lite"/>
    </source>
</evidence>
<feature type="transmembrane region" description="Helical" evidence="20">
    <location>
        <begin position="186"/>
        <end position="207"/>
    </location>
</feature>
<comment type="similarity">
    <text evidence="3">Belongs to the INKA family.</text>
</comment>
<dbReference type="GO" id="GO:0043025">
    <property type="term" value="C:neuronal cell body"/>
    <property type="evidence" value="ECO:0007669"/>
    <property type="project" value="TreeGrafter"/>
</dbReference>
<dbReference type="PANTHER" id="PTHR11537:SF182">
    <property type="entry name" value="POTASSIUM VOLTAGE-GATED CHANNEL SUBFAMILY D MEMBER 3"/>
    <property type="match status" value="1"/>
</dbReference>
<accession>A0AAD8ZL90</accession>
<dbReference type="Pfam" id="PF11601">
    <property type="entry name" value="Shal-type"/>
    <property type="match status" value="1"/>
</dbReference>
<dbReference type="Pfam" id="PF11879">
    <property type="entry name" value="DUF3399"/>
    <property type="match status" value="1"/>
</dbReference>
<keyword evidence="12 20" id="KW-0472">Membrane</keyword>
<dbReference type="FunFam" id="3.30.710.10:FF:000004">
    <property type="entry name" value="Potassium voltage-gated channel subfamily D member 3"/>
    <property type="match status" value="1"/>
</dbReference>
<dbReference type="Pfam" id="PF02214">
    <property type="entry name" value="BTB_2"/>
    <property type="match status" value="1"/>
</dbReference>
<keyword evidence="5" id="KW-0633">Potassium transport</keyword>
<dbReference type="Gene3D" id="1.10.287.70">
    <property type="match status" value="2"/>
</dbReference>
<feature type="transmembrane region" description="Helical" evidence="20">
    <location>
        <begin position="259"/>
        <end position="277"/>
    </location>
</feature>
<dbReference type="InterPro" id="IPR036397">
    <property type="entry name" value="RNaseH_sf"/>
</dbReference>
<dbReference type="InterPro" id="IPR028325">
    <property type="entry name" value="VG_K_chnl"/>
</dbReference>
<dbReference type="Pfam" id="PF00520">
    <property type="entry name" value="Ion_trans"/>
    <property type="match status" value="2"/>
</dbReference>
<keyword evidence="7" id="KW-0631">Potassium channel</keyword>
<name>A0AAD8ZL90_9TELE</name>
<feature type="compositionally biased region" description="Low complexity" evidence="19">
    <location>
        <begin position="895"/>
        <end position="908"/>
    </location>
</feature>
<evidence type="ECO:0000256" key="1">
    <source>
        <dbReference type="ARBA" id="ARBA00004123"/>
    </source>
</evidence>
<dbReference type="Gene3D" id="3.30.420.10">
    <property type="entry name" value="Ribonuclease H-like superfamily/Ribonuclease H"/>
    <property type="match status" value="1"/>
</dbReference>
<dbReference type="Pfam" id="PF13358">
    <property type="entry name" value="DDE_3"/>
    <property type="match status" value="1"/>
</dbReference>
<dbReference type="GO" id="GO:0097623">
    <property type="term" value="P:potassium ion export across plasma membrane"/>
    <property type="evidence" value="ECO:0007669"/>
    <property type="project" value="TreeGrafter"/>
</dbReference>
<feature type="compositionally biased region" description="Basic residues" evidence="19">
    <location>
        <begin position="882"/>
        <end position="894"/>
    </location>
</feature>
<feature type="signal peptide" evidence="21">
    <location>
        <begin position="1"/>
        <end position="20"/>
    </location>
</feature>
<feature type="transmembrane region" description="Helical" evidence="20">
    <location>
        <begin position="227"/>
        <end position="247"/>
    </location>
</feature>
<evidence type="ECO:0000256" key="7">
    <source>
        <dbReference type="ARBA" id="ARBA00022826"/>
    </source>
</evidence>
<proteinExistence type="inferred from homology"/>
<dbReference type="SUPFAM" id="SSF81324">
    <property type="entry name" value="Voltage-gated potassium channels"/>
    <property type="match status" value="2"/>
</dbReference>
<dbReference type="FunFam" id="3.30.200.20:FF:000319">
    <property type="entry name" value="Inka box actin regulator 2"/>
    <property type="match status" value="1"/>
</dbReference>
<comment type="caution">
    <text evidence="23">The sequence shown here is derived from an EMBL/GenBank/DDBJ whole genome shotgun (WGS) entry which is preliminary data.</text>
</comment>
<dbReference type="GO" id="GO:0005634">
    <property type="term" value="C:nucleus"/>
    <property type="evidence" value="ECO:0007669"/>
    <property type="project" value="UniProtKB-SubCell"/>
</dbReference>
<feature type="compositionally biased region" description="Polar residues" evidence="19">
    <location>
        <begin position="837"/>
        <end position="851"/>
    </location>
</feature>
<evidence type="ECO:0000256" key="3">
    <source>
        <dbReference type="ARBA" id="ARBA00008302"/>
    </source>
</evidence>
<feature type="chain" id="PRO_5042189784" description="PAK4-inhibitor INKA2" evidence="21">
    <location>
        <begin position="21"/>
        <end position="1345"/>
    </location>
</feature>
<evidence type="ECO:0000313" key="24">
    <source>
        <dbReference type="Proteomes" id="UP001239994"/>
    </source>
</evidence>
<gene>
    <name evidence="23" type="ORF">P4O66_006146</name>
</gene>
<dbReference type="GO" id="GO:0043197">
    <property type="term" value="C:dendritic spine"/>
    <property type="evidence" value="ECO:0007669"/>
    <property type="project" value="TreeGrafter"/>
</dbReference>